<feature type="compositionally biased region" description="Low complexity" evidence="6">
    <location>
        <begin position="1168"/>
        <end position="1187"/>
    </location>
</feature>
<feature type="region of interest" description="Disordered" evidence="6">
    <location>
        <begin position="1557"/>
        <end position="1584"/>
    </location>
</feature>
<evidence type="ECO:0000313" key="8">
    <source>
        <dbReference type="EMBL" id="TFJ81997.1"/>
    </source>
</evidence>
<dbReference type="SMART" id="SM01349">
    <property type="entry name" value="TOG"/>
    <property type="match status" value="2"/>
</dbReference>
<dbReference type="OrthoDB" id="46159at2759"/>
<sequence length="1584" mass="168288">MDDSLATKLEDALDHSAVVEAPSSPSSGAVAKSLSMASLDRVLDQYQQQQSPKTCLAELSFLKSTLQHEAWFLPDDWQESVLGQIEGGLRCDNSQVRLQALECLVALTPQLTYYELTPYATEVSTAVAEVLGDSRPSVRSRAREVLALFMEKVGEGSSSVLKGLRPVVGHRNPRLRQEMASFLVEYVLPLLSEFSKEERQLLLEILVALVADTNAQVRTHARQGLEQVVTGTREGGREGGEPEVLAELKKVGLKGPHLKQLQQMFTEVAEGKEEGAADNSSSSSSDDDFLPSVMPSVELLPPLASSMAPVDLSQAPVSRSVGAIPPPPPPGVRLVGEKECKVSEHVDAPTEVVSVAVRSDKELAQEMQSIAVGLAASEDDWQVRTAALHRVQGLAVGGGGRLPTFVPGLRAIQQLFTQQILSLRSTLSREGCLTVAILAQVLGDDMLPLADLWAPAVLKTTQVNISVMALSADQCLRCLVSCTRQGFPRLLPILLEGTTSKNDTERLRCVTAITLALWHWDAVSFDRAVDAVGAMLKAAVADKKEPVRAAARQCFWAFRRKFPGEADEVLESLDPNRQKAVRKEQHLATSTTVASLVPTTRYTVVSQYSSSELAATPAALAEQDPAGQNARPAGPGLSRAAETTSSHPTASTTVLEAHSTTSSAPTLGGTVFHRGPRRQSLSGGGALRVVAPAKPQPPGPLAAGLAGSTGMGAGGEKTAALGGPKRGGRSGAVPPSGPPHQRGNGPKPPKAPSHPAPGGPPPVPTGLEAPEGPRSSSLSASAPSEEATRPAPGRRLSITGPLRVVRPTGPQASVRTEGKTPAHIPANKPAETGTGSLKASGGGTGPNTRTWEEILQDADSTVWNLRARGLEDAAAKLHLLTESNLPASDSSSSSSSSSSFPALILDPPETALLVRLFTLVTHRLQDANQRVAHAALEVAAEFLLIPSPAFLAEAVPPALDPFLARVLHKTGDPKEQVRTLTHTIIRRCQAVLEPSLLAASLARTCHDQPAERAKAVGLELLETLVPAAASFFAHGPALRSLMNKLSTLILAHPRPLPAVERAASSCLVALWKTQHGAFMEHLGNLPAEPQMAVRRVLQQQQQQLHPNRQQPRQIQHGTRQEPPPKAPQTKTTPGEATGWDTVPDLAQEHPSRGRAEPAHAPPHPGRRSPSSTTGVATTGSVSSSPHPASAPPHPPRSRLPDSVDGDDGANAAKENVETQPEGGYGLAPFENAPTSTPGSEPGGRVESRKKAHPRAPGVGQDRAGHVRSEKAEESEVRAAWALRTLVDELAPPGGKHQALEELMALMGEGGPDMWDRHFQATMAAFMTGLQQVPGAAAPPPTTDNCPLLQGAGERGLGNLDMDVWGTVVKPAQGSKAFPTPVYLSLRGLRHLLRVARSDPPKARSFLPYLPSLLPSLLACASTSSLELFQHAEKVLTYLFLLLPDPDHLYRSLSALLTPATRHPLPRPHLLLALRTLPKLLARLPSRPGPISSTLPALLPVLVHHLNDPDIVMRMATVSFLAALYPVLGDDLFPLLHPQLRPAQLKLVSIYVDKTVTQQGEGRGHEGGREGGRDAREPLAAVHVQ</sequence>
<dbReference type="PANTHER" id="PTHR21567">
    <property type="entry name" value="CLASP"/>
    <property type="match status" value="1"/>
</dbReference>
<keyword evidence="9" id="KW-1185">Reference proteome</keyword>
<gene>
    <name evidence="8" type="ORF">NSK_006665</name>
</gene>
<keyword evidence="4" id="KW-0206">Cytoskeleton</keyword>
<dbReference type="GO" id="GO:0005819">
    <property type="term" value="C:spindle"/>
    <property type="evidence" value="ECO:0007669"/>
    <property type="project" value="UniProtKB-ARBA"/>
</dbReference>
<dbReference type="SUPFAM" id="SSF48371">
    <property type="entry name" value="ARM repeat"/>
    <property type="match status" value="1"/>
</dbReference>
<feature type="compositionally biased region" description="Basic and acidic residues" evidence="6">
    <location>
        <begin position="1561"/>
        <end position="1576"/>
    </location>
</feature>
<evidence type="ECO:0000256" key="5">
    <source>
        <dbReference type="PROSITE-ProRule" id="PRU00103"/>
    </source>
</evidence>
<protein>
    <recommendedName>
        <fullName evidence="7">TOG domain-containing protein</fullName>
    </recommendedName>
</protein>
<dbReference type="GO" id="GO:0000278">
    <property type="term" value="P:mitotic cell cycle"/>
    <property type="evidence" value="ECO:0007669"/>
    <property type="project" value="UniProtKB-ARBA"/>
</dbReference>
<feature type="compositionally biased region" description="Low complexity" evidence="6">
    <location>
        <begin position="1096"/>
        <end position="1113"/>
    </location>
</feature>
<evidence type="ECO:0000256" key="2">
    <source>
        <dbReference type="ARBA" id="ARBA00022490"/>
    </source>
</evidence>
<dbReference type="PROSITE" id="PS50077">
    <property type="entry name" value="HEAT_REPEAT"/>
    <property type="match status" value="1"/>
</dbReference>
<dbReference type="GO" id="GO:0005881">
    <property type="term" value="C:cytoplasmic microtubule"/>
    <property type="evidence" value="ECO:0007669"/>
    <property type="project" value="TreeGrafter"/>
</dbReference>
<dbReference type="Gene3D" id="1.25.10.10">
    <property type="entry name" value="Leucine-rich Repeat Variant"/>
    <property type="match status" value="4"/>
</dbReference>
<evidence type="ECO:0000256" key="1">
    <source>
        <dbReference type="ARBA" id="ARBA00004245"/>
    </source>
</evidence>
<dbReference type="Proteomes" id="UP000355283">
    <property type="component" value="Unassembled WGS sequence"/>
</dbReference>
<comment type="subcellular location">
    <subcellularLocation>
        <location evidence="1">Cytoplasm</location>
        <location evidence="1">Cytoskeleton</location>
    </subcellularLocation>
</comment>
<dbReference type="InterPro" id="IPR034085">
    <property type="entry name" value="TOG"/>
</dbReference>
<feature type="compositionally biased region" description="Basic and acidic residues" evidence="6">
    <location>
        <begin position="1146"/>
        <end position="1157"/>
    </location>
</feature>
<feature type="region of interest" description="Disordered" evidence="6">
    <location>
        <begin position="271"/>
        <end position="291"/>
    </location>
</feature>
<evidence type="ECO:0000259" key="7">
    <source>
        <dbReference type="SMART" id="SM01349"/>
    </source>
</evidence>
<feature type="region of interest" description="Disordered" evidence="6">
    <location>
        <begin position="1096"/>
        <end position="1273"/>
    </location>
</feature>
<dbReference type="GO" id="GO:1902903">
    <property type="term" value="P:regulation of supramolecular fiber organization"/>
    <property type="evidence" value="ECO:0007669"/>
    <property type="project" value="UniProtKB-ARBA"/>
</dbReference>
<feature type="compositionally biased region" description="Basic and acidic residues" evidence="6">
    <location>
        <begin position="1262"/>
        <end position="1273"/>
    </location>
</feature>
<dbReference type="PANTHER" id="PTHR21567:SF9">
    <property type="entry name" value="CLIP-ASSOCIATING PROTEIN"/>
    <property type="match status" value="1"/>
</dbReference>
<evidence type="ECO:0000313" key="9">
    <source>
        <dbReference type="Proteomes" id="UP000355283"/>
    </source>
</evidence>
<feature type="compositionally biased region" description="Pro residues" evidence="6">
    <location>
        <begin position="746"/>
        <end position="764"/>
    </location>
</feature>
<dbReference type="GO" id="GO:0000226">
    <property type="term" value="P:microtubule cytoskeleton organization"/>
    <property type="evidence" value="ECO:0007669"/>
    <property type="project" value="TreeGrafter"/>
</dbReference>
<feature type="domain" description="TOG" evidence="7">
    <location>
        <begin position="361"/>
        <end position="593"/>
    </location>
</feature>
<keyword evidence="2" id="KW-0963">Cytoplasm</keyword>
<comment type="caution">
    <text evidence="8">The sequence shown here is derived from an EMBL/GenBank/DDBJ whole genome shotgun (WGS) entry which is preliminary data.</text>
</comment>
<feature type="domain" description="TOG" evidence="7">
    <location>
        <begin position="35"/>
        <end position="274"/>
    </location>
</feature>
<organism evidence="8 9">
    <name type="scientific">Nannochloropsis salina CCMP1776</name>
    <dbReference type="NCBI Taxonomy" id="1027361"/>
    <lineage>
        <taxon>Eukaryota</taxon>
        <taxon>Sar</taxon>
        <taxon>Stramenopiles</taxon>
        <taxon>Ochrophyta</taxon>
        <taxon>Eustigmatophyceae</taxon>
        <taxon>Eustigmatales</taxon>
        <taxon>Monodopsidaceae</taxon>
        <taxon>Microchloropsis</taxon>
        <taxon>Microchloropsis salina</taxon>
    </lineage>
</organism>
<feature type="compositionally biased region" description="Low complexity" evidence="6">
    <location>
        <begin position="770"/>
        <end position="785"/>
    </location>
</feature>
<name>A0A4D9CV68_9STRA</name>
<evidence type="ECO:0000256" key="3">
    <source>
        <dbReference type="ARBA" id="ARBA00022737"/>
    </source>
</evidence>
<dbReference type="Pfam" id="PF12348">
    <property type="entry name" value="CLASP_N"/>
    <property type="match status" value="1"/>
</dbReference>
<evidence type="ECO:0000256" key="6">
    <source>
        <dbReference type="SAM" id="MobiDB-lite"/>
    </source>
</evidence>
<dbReference type="InterPro" id="IPR016024">
    <property type="entry name" value="ARM-type_fold"/>
</dbReference>
<dbReference type="Pfam" id="PF21040">
    <property type="entry name" value="CEP104-like_TOG"/>
    <property type="match status" value="1"/>
</dbReference>
<evidence type="ECO:0000256" key="4">
    <source>
        <dbReference type="ARBA" id="ARBA00023212"/>
    </source>
</evidence>
<dbReference type="GO" id="GO:0031110">
    <property type="term" value="P:regulation of microtubule polymerization or depolymerization"/>
    <property type="evidence" value="ECO:0007669"/>
    <property type="project" value="UniProtKB-ARBA"/>
</dbReference>
<proteinExistence type="predicted"/>
<feature type="compositionally biased region" description="Polar residues" evidence="6">
    <location>
        <begin position="641"/>
        <end position="665"/>
    </location>
</feature>
<keyword evidence="3" id="KW-0677">Repeat</keyword>
<dbReference type="InterPro" id="IPR011989">
    <property type="entry name" value="ARM-like"/>
</dbReference>
<dbReference type="InterPro" id="IPR024395">
    <property type="entry name" value="CLASP_N_dom"/>
</dbReference>
<feature type="repeat" description="HEAT" evidence="5">
    <location>
        <begin position="1497"/>
        <end position="1532"/>
    </location>
</feature>
<feature type="region of interest" description="Disordered" evidence="6">
    <location>
        <begin position="621"/>
        <end position="848"/>
    </location>
</feature>
<reference evidence="8 9" key="1">
    <citation type="submission" date="2019-01" db="EMBL/GenBank/DDBJ databases">
        <title>Nuclear Genome Assembly of the Microalgal Biofuel strain Nannochloropsis salina CCMP1776.</title>
        <authorList>
            <person name="Hovde B."/>
        </authorList>
    </citation>
    <scope>NUCLEOTIDE SEQUENCE [LARGE SCALE GENOMIC DNA]</scope>
    <source>
        <strain evidence="8 9">CCMP1776</strain>
    </source>
</reference>
<dbReference type="GO" id="GO:0008017">
    <property type="term" value="F:microtubule binding"/>
    <property type="evidence" value="ECO:0007669"/>
    <property type="project" value="TreeGrafter"/>
</dbReference>
<dbReference type="InterPro" id="IPR021133">
    <property type="entry name" value="HEAT_type_2"/>
</dbReference>
<dbReference type="EMBL" id="SDOX01000121">
    <property type="protein sequence ID" value="TFJ81997.1"/>
    <property type="molecule type" value="Genomic_DNA"/>
</dbReference>
<accession>A0A4D9CV68</accession>